<accession>A0A9X1V995</accession>
<evidence type="ECO:0000313" key="2">
    <source>
        <dbReference type="Proteomes" id="UP001139263"/>
    </source>
</evidence>
<dbReference type="RefSeq" id="WP_241712049.1">
    <property type="nucleotide sequence ID" value="NZ_JALBUF010000001.1"/>
</dbReference>
<gene>
    <name evidence="1" type="ORF">MM817_00718</name>
</gene>
<organism evidence="1 2">
    <name type="scientific">Sulfoacidibacillus ferrooxidans</name>
    <dbReference type="NCBI Taxonomy" id="2005001"/>
    <lineage>
        <taxon>Bacteria</taxon>
        <taxon>Bacillati</taxon>
        <taxon>Bacillota</taxon>
        <taxon>Bacilli</taxon>
        <taxon>Bacillales</taxon>
        <taxon>Alicyclobacillaceae</taxon>
        <taxon>Sulfoacidibacillus</taxon>
    </lineage>
</organism>
<dbReference type="Proteomes" id="UP001139263">
    <property type="component" value="Unassembled WGS sequence"/>
</dbReference>
<dbReference type="EMBL" id="JALBUF010000001">
    <property type="protein sequence ID" value="MCI0182458.1"/>
    <property type="molecule type" value="Genomic_DNA"/>
</dbReference>
<protein>
    <submittedName>
        <fullName evidence="1">Uncharacterized protein</fullName>
    </submittedName>
</protein>
<keyword evidence="2" id="KW-1185">Reference proteome</keyword>
<evidence type="ECO:0000313" key="1">
    <source>
        <dbReference type="EMBL" id="MCI0182458.1"/>
    </source>
</evidence>
<dbReference type="AlphaFoldDB" id="A0A9X1V995"/>
<proteinExistence type="predicted"/>
<reference evidence="1" key="1">
    <citation type="submission" date="2022-03" db="EMBL/GenBank/DDBJ databases">
        <title>Draft Genome Sequence of Firmicute Strain S0AB, a Heterotrophic Iron/Sulfur-Oxidizing Extreme Acidophile.</title>
        <authorList>
            <person name="Vergara E."/>
            <person name="Pakostova E."/>
            <person name="Johnson D.B."/>
            <person name="Holmes D.S."/>
        </authorList>
    </citation>
    <scope>NUCLEOTIDE SEQUENCE</scope>
    <source>
        <strain evidence="1">S0AB</strain>
    </source>
</reference>
<comment type="caution">
    <text evidence="1">The sequence shown here is derived from an EMBL/GenBank/DDBJ whole genome shotgun (WGS) entry which is preliminary data.</text>
</comment>
<sequence length="126" mass="14236">MEDDLQFDLNSASWRHSHDDELAYIEALAVRLEQSLPDLVVVTRQKKLFSKVHHVAKIELQLGTDSYILTLDGARIVATKAKAVRGIVLSSETLTMKAWLDEVSRAIGVYASEHEETRQSLEDFLL</sequence>
<name>A0A9X1V995_9BACL</name>